<gene>
    <name evidence="1" type="ORF">BpHYR1_003753</name>
</gene>
<reference evidence="1 2" key="1">
    <citation type="journal article" date="2018" name="Sci. Rep.">
        <title>Genomic signatures of local adaptation to the degree of environmental predictability in rotifers.</title>
        <authorList>
            <person name="Franch-Gras L."/>
            <person name="Hahn C."/>
            <person name="Garcia-Roger E.M."/>
            <person name="Carmona M.J."/>
            <person name="Serra M."/>
            <person name="Gomez A."/>
        </authorList>
    </citation>
    <scope>NUCLEOTIDE SEQUENCE [LARGE SCALE GENOMIC DNA]</scope>
    <source>
        <strain evidence="1">HYR1</strain>
    </source>
</reference>
<sequence length="14" mass="1614">MISSKYHFNSETGI</sequence>
<proteinExistence type="predicted"/>
<accession>A0A3M7P604</accession>
<evidence type="ECO:0000313" key="1">
    <source>
        <dbReference type="EMBL" id="RMZ94508.1"/>
    </source>
</evidence>
<dbReference type="EMBL" id="REGN01013002">
    <property type="protein sequence ID" value="RMZ94508.1"/>
    <property type="molecule type" value="Genomic_DNA"/>
</dbReference>
<organism evidence="1 2">
    <name type="scientific">Brachionus plicatilis</name>
    <name type="common">Marine rotifer</name>
    <name type="synonym">Brachionus muelleri</name>
    <dbReference type="NCBI Taxonomy" id="10195"/>
    <lineage>
        <taxon>Eukaryota</taxon>
        <taxon>Metazoa</taxon>
        <taxon>Spiralia</taxon>
        <taxon>Gnathifera</taxon>
        <taxon>Rotifera</taxon>
        <taxon>Eurotatoria</taxon>
        <taxon>Monogononta</taxon>
        <taxon>Pseudotrocha</taxon>
        <taxon>Ploima</taxon>
        <taxon>Brachionidae</taxon>
        <taxon>Brachionus</taxon>
    </lineage>
</organism>
<keyword evidence="2" id="KW-1185">Reference proteome</keyword>
<dbReference type="Proteomes" id="UP000276133">
    <property type="component" value="Unassembled WGS sequence"/>
</dbReference>
<comment type="caution">
    <text evidence="1">The sequence shown here is derived from an EMBL/GenBank/DDBJ whole genome shotgun (WGS) entry which is preliminary data.</text>
</comment>
<evidence type="ECO:0000313" key="2">
    <source>
        <dbReference type="Proteomes" id="UP000276133"/>
    </source>
</evidence>
<protein>
    <submittedName>
        <fullName evidence="1">Uncharacterized protein</fullName>
    </submittedName>
</protein>
<name>A0A3M7P604_BRAPC</name>